<dbReference type="OrthoDB" id="8888710at2"/>
<keyword evidence="2" id="KW-1185">Reference proteome</keyword>
<gene>
    <name evidence="1" type="ORF">TS85_13090</name>
</gene>
<organism evidence="1 2">
    <name type="scientific">Sphingomonas hengshuiensis</name>
    <dbReference type="NCBI Taxonomy" id="1609977"/>
    <lineage>
        <taxon>Bacteria</taxon>
        <taxon>Pseudomonadati</taxon>
        <taxon>Pseudomonadota</taxon>
        <taxon>Alphaproteobacteria</taxon>
        <taxon>Sphingomonadales</taxon>
        <taxon>Sphingomonadaceae</taxon>
        <taxon>Sphingomonas</taxon>
    </lineage>
</organism>
<dbReference type="KEGG" id="sphi:TS85_13090"/>
<dbReference type="Pfam" id="PF07277">
    <property type="entry name" value="SapC"/>
    <property type="match status" value="1"/>
</dbReference>
<proteinExistence type="predicted"/>
<reference evidence="1 2" key="2">
    <citation type="submission" date="2015-02" db="EMBL/GenBank/DDBJ databases">
        <title>The complete genome of Sphingomonas hengshuiensis sp. WHSC-8 isolated from soil of Hengshui Lake.</title>
        <authorList>
            <person name="Wei S."/>
            <person name="Guo J."/>
            <person name="Su C."/>
            <person name="Wu R."/>
            <person name="Zhang Z."/>
            <person name="Liang K."/>
            <person name="Li H."/>
            <person name="Wang T."/>
            <person name="Liu H."/>
            <person name="Zhang C."/>
            <person name="Li Z."/>
            <person name="Wang Q."/>
            <person name="Meng J."/>
        </authorList>
    </citation>
    <scope>NUCLEOTIDE SEQUENCE [LARGE SCALE GENOMIC DNA]</scope>
    <source>
        <strain evidence="1 2">WHSC-8</strain>
    </source>
</reference>
<accession>A0A7U4J943</accession>
<evidence type="ECO:0008006" key="3">
    <source>
        <dbReference type="Google" id="ProtNLM"/>
    </source>
</evidence>
<dbReference type="InterPro" id="IPR010836">
    <property type="entry name" value="SapC"/>
</dbReference>
<dbReference type="Proteomes" id="UP000032300">
    <property type="component" value="Chromosome"/>
</dbReference>
<dbReference type="RefSeq" id="WP_044332728.1">
    <property type="nucleotide sequence ID" value="NZ_CP010836.1"/>
</dbReference>
<dbReference type="AlphaFoldDB" id="A0A7U4J943"/>
<sequence length="229" mass="24902">MAEQLELLNSESHRDVRMRLGGIDPHPHFVMVVPEEFAAAAAVCPIFFAKSADTGEFYAAALLGFQPGELLVEVTAQGQPVFQPLEMQRQGFFTAEADIAIDLGHPRFGAGASVALFEDDGTPSNAMRKVQRALGELVRGVEASRALVRELMRLKLIEPIDIALQFDDGQRLTLDGLYTVSRDALAELDDAEVLALFRSGQLQAALCVSGSLSQVPLLARRRNERLTAA</sequence>
<reference evidence="1 2" key="1">
    <citation type="journal article" date="2015" name="Int. J. Syst. Evol. Microbiol.">
        <title>Sphingomonas hengshuiensis sp. nov., isolated from lake wetland.</title>
        <authorList>
            <person name="Wei S."/>
            <person name="Wang T."/>
            <person name="Liu H."/>
            <person name="Zhang C."/>
            <person name="Guo J."/>
            <person name="Wang Q."/>
            <person name="Liang K."/>
            <person name="Zhang Z."/>
        </authorList>
    </citation>
    <scope>NUCLEOTIDE SEQUENCE [LARGE SCALE GENOMIC DNA]</scope>
    <source>
        <strain evidence="1 2">WHSC-8</strain>
    </source>
</reference>
<evidence type="ECO:0000313" key="1">
    <source>
        <dbReference type="EMBL" id="AJP72514.1"/>
    </source>
</evidence>
<dbReference type="EMBL" id="CP010836">
    <property type="protein sequence ID" value="AJP72514.1"/>
    <property type="molecule type" value="Genomic_DNA"/>
</dbReference>
<evidence type="ECO:0000313" key="2">
    <source>
        <dbReference type="Proteomes" id="UP000032300"/>
    </source>
</evidence>
<protein>
    <recommendedName>
        <fullName evidence="3">Multidrug transporter</fullName>
    </recommendedName>
</protein>
<name>A0A7U4J943_9SPHN</name>